<dbReference type="SMART" id="SM00936">
    <property type="entry name" value="PBP5_C"/>
    <property type="match status" value="1"/>
</dbReference>
<comment type="function">
    <text evidence="1">Removes C-terminal D-alanyl residues from sugar-peptide cell wall precursors.</text>
</comment>
<keyword evidence="9" id="KW-0133">Cell shape</keyword>
<dbReference type="GO" id="GO:0008360">
    <property type="term" value="P:regulation of cell shape"/>
    <property type="evidence" value="ECO:0007669"/>
    <property type="project" value="UniProtKB-KW"/>
</dbReference>
<evidence type="ECO:0000256" key="11">
    <source>
        <dbReference type="ARBA" id="ARBA00023316"/>
    </source>
</evidence>
<evidence type="ECO:0000256" key="6">
    <source>
        <dbReference type="ARBA" id="ARBA00022670"/>
    </source>
</evidence>
<feature type="domain" description="Peptidase S11 D-Ala-D-Ala carboxypeptidase A C-terminal" evidence="15">
    <location>
        <begin position="310"/>
        <end position="402"/>
    </location>
</feature>
<evidence type="ECO:0000256" key="9">
    <source>
        <dbReference type="ARBA" id="ARBA00022960"/>
    </source>
</evidence>
<evidence type="ECO:0000256" key="5">
    <source>
        <dbReference type="ARBA" id="ARBA00022645"/>
    </source>
</evidence>
<keyword evidence="7" id="KW-0732">Signal</keyword>
<evidence type="ECO:0000256" key="14">
    <source>
        <dbReference type="SAM" id="Phobius"/>
    </source>
</evidence>
<dbReference type="Pfam" id="PF07943">
    <property type="entry name" value="PBP5_C"/>
    <property type="match status" value="1"/>
</dbReference>
<dbReference type="InterPro" id="IPR015956">
    <property type="entry name" value="Peniciliin-bd_prot_C_sf"/>
</dbReference>
<keyword evidence="14" id="KW-0812">Transmembrane</keyword>
<dbReference type="Gene3D" id="2.60.410.10">
    <property type="entry name" value="D-Ala-D-Ala carboxypeptidase, C-terminal domain"/>
    <property type="match status" value="1"/>
</dbReference>
<dbReference type="Pfam" id="PF00768">
    <property type="entry name" value="Peptidase_S11"/>
    <property type="match status" value="1"/>
</dbReference>
<keyword evidence="6" id="KW-0645">Protease</keyword>
<gene>
    <name evidence="16" type="ORF">FYJ66_07200</name>
</gene>
<dbReference type="PANTHER" id="PTHR21581">
    <property type="entry name" value="D-ALANYL-D-ALANINE CARBOXYPEPTIDASE"/>
    <property type="match status" value="1"/>
</dbReference>
<proteinExistence type="inferred from homology"/>
<dbReference type="GO" id="GO:0009002">
    <property type="term" value="F:serine-type D-Ala-D-Ala carboxypeptidase activity"/>
    <property type="evidence" value="ECO:0007669"/>
    <property type="project" value="UniProtKB-EC"/>
</dbReference>
<keyword evidence="8" id="KW-0378">Hydrolase</keyword>
<dbReference type="GO" id="GO:0071555">
    <property type="term" value="P:cell wall organization"/>
    <property type="evidence" value="ECO:0007669"/>
    <property type="project" value="UniProtKB-KW"/>
</dbReference>
<accession>A0A6A8M7Q0</accession>
<evidence type="ECO:0000256" key="12">
    <source>
        <dbReference type="ARBA" id="ARBA00034000"/>
    </source>
</evidence>
<keyword evidence="10" id="KW-0573">Peptidoglycan synthesis</keyword>
<dbReference type="InterPro" id="IPR001967">
    <property type="entry name" value="Peptidase_S11_N"/>
</dbReference>
<keyword evidence="14" id="KW-1133">Transmembrane helix</keyword>
<evidence type="ECO:0000256" key="13">
    <source>
        <dbReference type="RuleBase" id="RU004016"/>
    </source>
</evidence>
<comment type="similarity">
    <text evidence="3 13">Belongs to the peptidase S11 family.</text>
</comment>
<dbReference type="InterPro" id="IPR037167">
    <property type="entry name" value="Peptidase_S11_C_sf"/>
</dbReference>
<evidence type="ECO:0000256" key="10">
    <source>
        <dbReference type="ARBA" id="ARBA00022984"/>
    </source>
</evidence>
<dbReference type="PANTHER" id="PTHR21581:SF33">
    <property type="entry name" value="D-ALANYL-D-ALANINE CARBOXYPEPTIDASE DACB"/>
    <property type="match status" value="1"/>
</dbReference>
<dbReference type="InterPro" id="IPR012338">
    <property type="entry name" value="Beta-lactam/transpept-like"/>
</dbReference>
<evidence type="ECO:0000259" key="15">
    <source>
        <dbReference type="SMART" id="SM00936"/>
    </source>
</evidence>
<keyword evidence="14" id="KW-0472">Membrane</keyword>
<reference evidence="16" key="1">
    <citation type="submission" date="2019-09" db="EMBL/GenBank/DDBJ databases">
        <title>In-depth cultivation of the pig gut microbiome towards novel bacterial diversity and tailored functional studies.</title>
        <authorList>
            <person name="Wylensek D."/>
            <person name="Hitch T.C.A."/>
            <person name="Clavel T."/>
        </authorList>
    </citation>
    <scope>NUCLEOTIDE SEQUENCE</scope>
    <source>
        <strain evidence="16">RF-744-FAT-WT-3</strain>
    </source>
</reference>
<dbReference type="GO" id="GO:0009252">
    <property type="term" value="P:peptidoglycan biosynthetic process"/>
    <property type="evidence" value="ECO:0007669"/>
    <property type="project" value="UniProtKB-UniPathway"/>
</dbReference>
<dbReference type="EC" id="3.4.16.4" evidence="4"/>
<dbReference type="InterPro" id="IPR012907">
    <property type="entry name" value="Peptidase_S11_C"/>
</dbReference>
<evidence type="ECO:0000256" key="4">
    <source>
        <dbReference type="ARBA" id="ARBA00012448"/>
    </source>
</evidence>
<name>A0A6A8M7Q0_9FIRM</name>
<dbReference type="GO" id="GO:0006508">
    <property type="term" value="P:proteolysis"/>
    <property type="evidence" value="ECO:0007669"/>
    <property type="project" value="UniProtKB-KW"/>
</dbReference>
<dbReference type="AlphaFoldDB" id="A0A6A8M7Q0"/>
<dbReference type="PRINTS" id="PR00725">
    <property type="entry name" value="DADACBPTASE1"/>
</dbReference>
<dbReference type="SUPFAM" id="SSF56601">
    <property type="entry name" value="beta-lactamase/transpeptidase-like"/>
    <property type="match status" value="1"/>
</dbReference>
<evidence type="ECO:0000256" key="2">
    <source>
        <dbReference type="ARBA" id="ARBA00004752"/>
    </source>
</evidence>
<evidence type="ECO:0000256" key="1">
    <source>
        <dbReference type="ARBA" id="ARBA00003217"/>
    </source>
</evidence>
<sequence length="473" mass="52160">MRTCKTKRLEIFPAGKLNKRSMMVAILSVLTALTLMTTISVTPAFAEDAPAPSAEAAVVMSATTGEVIYSNHGDRKLPMAGAAKLMTAMVVLDNMHNYKELKNKIQIDSVSDDQGDLFQKNETVSVNDLLYALLINDSDEAAYALAVYSSGSVATFTGQMNQKASQMGLLNTKFTNPSGANEEGQYSTAVDTGKMLKAAMKYQKIRKILGLTSYTMKATDMSQERTLTSRNELLTGGEDGSLKLSGIEGGILSHETVPPSTDEGGTPVDSTVFAVIGERDGMAVMTILMNEPDNKRVEDATNLMNYGFKNVTKKIISKEGVEKGKVRVRYGEETRVPVYTASKGYVYIPPEGSNSLVQVKTDIYSSLKAPVKAGTKAGELKIYVADEYQGSVDLIVKQDVKTGWFPSSIYISNRATIIICVILLAIFAVFLRIIQIRRRNIKRKKARRKAKAMEIARRQLEIEEDRRKRNWYF</sequence>
<dbReference type="SUPFAM" id="SSF69189">
    <property type="entry name" value="Penicillin-binding protein associated domain"/>
    <property type="match status" value="1"/>
</dbReference>
<evidence type="ECO:0000256" key="8">
    <source>
        <dbReference type="ARBA" id="ARBA00022801"/>
    </source>
</evidence>
<comment type="catalytic activity">
    <reaction evidence="12">
        <text>Preferential cleavage: (Ac)2-L-Lys-D-Ala-|-D-Ala. Also transpeptidation of peptidyl-alanyl moieties that are N-acyl substituents of D-alanine.</text>
        <dbReference type="EC" id="3.4.16.4"/>
    </reaction>
</comment>
<comment type="caution">
    <text evidence="16">The sequence shown here is derived from an EMBL/GenBank/DDBJ whole genome shotgun (WGS) entry which is preliminary data.</text>
</comment>
<evidence type="ECO:0000256" key="7">
    <source>
        <dbReference type="ARBA" id="ARBA00022729"/>
    </source>
</evidence>
<feature type="transmembrane region" description="Helical" evidence="14">
    <location>
        <begin position="415"/>
        <end position="434"/>
    </location>
</feature>
<dbReference type="RefSeq" id="WP_154572839.1">
    <property type="nucleotide sequence ID" value="NZ_VUNB01000005.1"/>
</dbReference>
<evidence type="ECO:0000256" key="3">
    <source>
        <dbReference type="ARBA" id="ARBA00007164"/>
    </source>
</evidence>
<organism evidence="16">
    <name type="scientific">Baileyella intestinalis</name>
    <dbReference type="NCBI Taxonomy" id="2606709"/>
    <lineage>
        <taxon>Bacteria</taxon>
        <taxon>Bacillati</taxon>
        <taxon>Bacillota</taxon>
        <taxon>Clostridia</taxon>
        <taxon>Peptostreptococcales</taxon>
        <taxon>Anaerovoracaceae</taxon>
        <taxon>Baileyella</taxon>
    </lineage>
</organism>
<protein>
    <recommendedName>
        <fullName evidence="4">serine-type D-Ala-D-Ala carboxypeptidase</fullName>
        <ecNumber evidence="4">3.4.16.4</ecNumber>
    </recommendedName>
</protein>
<keyword evidence="11" id="KW-0961">Cell wall biogenesis/degradation</keyword>
<dbReference type="EMBL" id="VUNB01000005">
    <property type="protein sequence ID" value="MST69375.1"/>
    <property type="molecule type" value="Genomic_DNA"/>
</dbReference>
<dbReference type="InterPro" id="IPR018044">
    <property type="entry name" value="Peptidase_S11"/>
</dbReference>
<dbReference type="UniPathway" id="UPA00219"/>
<comment type="pathway">
    <text evidence="2">Cell wall biogenesis; peptidoglycan biosynthesis.</text>
</comment>
<dbReference type="Gene3D" id="3.40.710.10">
    <property type="entry name" value="DD-peptidase/beta-lactamase superfamily"/>
    <property type="match status" value="1"/>
</dbReference>
<evidence type="ECO:0000313" key="16">
    <source>
        <dbReference type="EMBL" id="MST69375.1"/>
    </source>
</evidence>
<keyword evidence="5 16" id="KW-0121">Carboxypeptidase</keyword>